<dbReference type="OrthoDB" id="16679at2759"/>
<dbReference type="Pfam" id="PF06624">
    <property type="entry name" value="RAMP4"/>
    <property type="match status" value="1"/>
</dbReference>
<comment type="subcellular location">
    <subcellularLocation>
        <location evidence="6">Membrane</location>
        <topology evidence="6">Single-pass membrane protein</topology>
    </subcellularLocation>
    <subcellularLocation>
        <location evidence="6">Endoplasmic reticulum membrane</location>
        <topology evidence="6">Single-pass membrane protein</topology>
    </subcellularLocation>
</comment>
<dbReference type="GO" id="GO:0005789">
    <property type="term" value="C:endoplasmic reticulum membrane"/>
    <property type="evidence" value="ECO:0007669"/>
    <property type="project" value="UniProtKB-SubCell"/>
</dbReference>
<evidence type="ECO:0000256" key="3">
    <source>
        <dbReference type="ARBA" id="ARBA00022824"/>
    </source>
</evidence>
<evidence type="ECO:0000256" key="4">
    <source>
        <dbReference type="ARBA" id="ARBA00022989"/>
    </source>
</evidence>
<dbReference type="RefSeq" id="XP_024325306.1">
    <property type="nucleotide sequence ID" value="XM_024466629.1"/>
</dbReference>
<evidence type="ECO:0000256" key="1">
    <source>
        <dbReference type="ARBA" id="ARBA00005500"/>
    </source>
</evidence>
<feature type="compositionally biased region" description="Polar residues" evidence="7">
    <location>
        <begin position="1"/>
        <end position="13"/>
    </location>
</feature>
<evidence type="ECO:0000256" key="2">
    <source>
        <dbReference type="ARBA" id="ARBA00022692"/>
    </source>
</evidence>
<dbReference type="VEuPathDB" id="FungiDB:GMDG_06530"/>
<dbReference type="Proteomes" id="UP000077154">
    <property type="component" value="Unassembled WGS sequence"/>
</dbReference>
<keyword evidence="4" id="KW-1133">Transmembrane helix</keyword>
<comment type="similarity">
    <text evidence="1 6">Belongs to the RAMP4 family.</text>
</comment>
<keyword evidence="3 6" id="KW-0256">Endoplasmic reticulum</keyword>
<evidence type="ECO:0000256" key="5">
    <source>
        <dbReference type="ARBA" id="ARBA00023136"/>
    </source>
</evidence>
<dbReference type="EMBL" id="KV441392">
    <property type="protein sequence ID" value="OAF60024.1"/>
    <property type="molecule type" value="Genomic_DNA"/>
</dbReference>
<evidence type="ECO:0000256" key="6">
    <source>
        <dbReference type="RuleBase" id="RU364120"/>
    </source>
</evidence>
<name>A0A177AFT9_9PEZI</name>
<protein>
    <recommendedName>
        <fullName evidence="6">Stress-associated endoplasmic reticulum protein</fullName>
    </recommendedName>
</protein>
<sequence length="136" mass="15422">MAQTPQQRKSNQKFAKENRAKMGKPEGTLKKKQQTFKSPVSPTWLGSSNHYIPIALHLLIRPLSSPFSIRGVRWSDIRVNFEGILQINEADQGGGEIDTRGKRNVAISNKMRDPNFKLHSVPNIISQAQFNIRIED</sequence>
<comment type="function">
    <text evidence="6">Interacts with target proteins during translocation into the lumen of the endoplasmic reticulum. Protects unfolded target proteins against degradation and facilitate correct glycosylation.</text>
</comment>
<evidence type="ECO:0000313" key="8">
    <source>
        <dbReference type="EMBL" id="OAF60024.1"/>
    </source>
</evidence>
<dbReference type="GeneID" id="36286056"/>
<keyword evidence="5" id="KW-0472">Membrane</keyword>
<dbReference type="AlphaFoldDB" id="A0A177AFT9"/>
<dbReference type="InterPro" id="IPR010580">
    <property type="entry name" value="ER_stress-assoc"/>
</dbReference>
<keyword evidence="2" id="KW-0812">Transmembrane</keyword>
<feature type="compositionally biased region" description="Basic and acidic residues" evidence="7">
    <location>
        <begin position="14"/>
        <end position="29"/>
    </location>
</feature>
<reference evidence="8" key="1">
    <citation type="submission" date="2016-03" db="EMBL/GenBank/DDBJ databases">
        <title>Updated assembly of Pseudogymnoascus destructans, the fungus causing white-nose syndrome of bats.</title>
        <authorList>
            <person name="Palmer J.M."/>
            <person name="Drees K.P."/>
            <person name="Foster J.T."/>
            <person name="Lindner D.L."/>
        </authorList>
    </citation>
    <scope>NUCLEOTIDE SEQUENCE [LARGE SCALE GENOMIC DNA]</scope>
    <source>
        <strain evidence="8">20631-21</strain>
    </source>
</reference>
<evidence type="ECO:0000256" key="7">
    <source>
        <dbReference type="SAM" id="MobiDB-lite"/>
    </source>
</evidence>
<organism evidence="8">
    <name type="scientific">Pseudogymnoascus destructans</name>
    <dbReference type="NCBI Taxonomy" id="655981"/>
    <lineage>
        <taxon>Eukaryota</taxon>
        <taxon>Fungi</taxon>
        <taxon>Dikarya</taxon>
        <taxon>Ascomycota</taxon>
        <taxon>Pezizomycotina</taxon>
        <taxon>Leotiomycetes</taxon>
        <taxon>Thelebolales</taxon>
        <taxon>Thelebolaceae</taxon>
        <taxon>Pseudogymnoascus</taxon>
    </lineage>
</organism>
<gene>
    <name evidence="8" type="ORF">VC83_02979</name>
</gene>
<feature type="region of interest" description="Disordered" evidence="7">
    <location>
        <begin position="1"/>
        <end position="41"/>
    </location>
</feature>
<accession>A0A177AFT9</accession>
<proteinExistence type="inferred from homology"/>